<evidence type="ECO:0000256" key="5">
    <source>
        <dbReference type="SAM" id="SignalP"/>
    </source>
</evidence>
<reference evidence="7 8" key="1">
    <citation type="submission" date="2018-08" db="EMBL/GenBank/DDBJ databases">
        <title>A genome reference for cultivated species of the human gut microbiota.</title>
        <authorList>
            <person name="Zou Y."/>
            <person name="Xue W."/>
            <person name="Luo G."/>
        </authorList>
    </citation>
    <scope>NUCLEOTIDE SEQUENCE [LARGE SCALE GENOMIC DNA]</scope>
    <source>
        <strain evidence="7 8">AF14-18</strain>
    </source>
</reference>
<dbReference type="PROSITE" id="PS51257">
    <property type="entry name" value="PROKAR_LIPOPROTEIN"/>
    <property type="match status" value="1"/>
</dbReference>
<dbReference type="PANTHER" id="PTHR46847:SF1">
    <property type="entry name" value="D-ALLOSE-BINDING PERIPLASMIC PROTEIN-RELATED"/>
    <property type="match status" value="1"/>
</dbReference>
<organism evidence="7 8">
    <name type="scientific">Enterocloster bolteae</name>
    <dbReference type="NCBI Taxonomy" id="208479"/>
    <lineage>
        <taxon>Bacteria</taxon>
        <taxon>Bacillati</taxon>
        <taxon>Bacillota</taxon>
        <taxon>Clostridia</taxon>
        <taxon>Lachnospirales</taxon>
        <taxon>Lachnospiraceae</taxon>
        <taxon>Enterocloster</taxon>
    </lineage>
</organism>
<keyword evidence="3 5" id="KW-0732">Signal</keyword>
<feature type="signal peptide" evidence="5">
    <location>
        <begin position="1"/>
        <end position="20"/>
    </location>
</feature>
<dbReference type="AlphaFoldDB" id="A0A412ZDX2"/>
<name>A0A412ZDX2_9FIRM</name>
<sequence>MRKQIGATVLALAMACSLMAGCSSGSGETTAAATTEAAKEESKEEAKKDEAKDTSAEAENAGSEEGSGKKYVIGLAMNTQTNPFFVDVKDGVQKAADEHGIELYITDAQDDPTIQMKDVENLITKKPDAIIIDTCDSDAIVSSIEACNEAGIPVFTMDREANGGEVISHIGYDAIKSGRMAGQYLVDTLGGKGKIVEIQGIMGTNVAQNRSQGFNEVMKDNPDMEIVACQVADFDRAKGMSVMENILQANPEIDGLYAANDEMLLGALEAMEAAGRTDEIVKIGCDAIDDTLDAMKAGKVDATIAEPPFFLGKAILNTAYDYLEGKQVEPYVILDNQLVTQDTVDSLVTKE</sequence>
<feature type="domain" description="Periplasmic binding protein" evidence="6">
    <location>
        <begin position="73"/>
        <end position="327"/>
    </location>
</feature>
<evidence type="ECO:0000256" key="1">
    <source>
        <dbReference type="ARBA" id="ARBA00004196"/>
    </source>
</evidence>
<dbReference type="Pfam" id="PF13407">
    <property type="entry name" value="Peripla_BP_4"/>
    <property type="match status" value="1"/>
</dbReference>
<feature type="compositionally biased region" description="Low complexity" evidence="4">
    <location>
        <begin position="27"/>
        <end position="36"/>
    </location>
</feature>
<dbReference type="EMBL" id="QRZM01000001">
    <property type="protein sequence ID" value="RGV78382.1"/>
    <property type="molecule type" value="Genomic_DNA"/>
</dbReference>
<comment type="subcellular location">
    <subcellularLocation>
        <location evidence="1">Cell envelope</location>
    </subcellularLocation>
</comment>
<evidence type="ECO:0000256" key="3">
    <source>
        <dbReference type="ARBA" id="ARBA00022729"/>
    </source>
</evidence>
<dbReference type="RefSeq" id="WP_118017176.1">
    <property type="nucleotide sequence ID" value="NZ_CAUHGS010000031.1"/>
</dbReference>
<evidence type="ECO:0000313" key="8">
    <source>
        <dbReference type="Proteomes" id="UP000284543"/>
    </source>
</evidence>
<dbReference type="InterPro" id="IPR025997">
    <property type="entry name" value="SBP_2_dom"/>
</dbReference>
<gene>
    <name evidence="7" type="ORF">DWW02_01185</name>
</gene>
<comment type="similarity">
    <text evidence="2">Belongs to the bacterial solute-binding protein 2 family.</text>
</comment>
<feature type="region of interest" description="Disordered" evidence="4">
    <location>
        <begin position="27"/>
        <end position="65"/>
    </location>
</feature>
<protein>
    <submittedName>
        <fullName evidence="7">D-ribose ABC transporter substrate-binding protein</fullName>
    </submittedName>
</protein>
<evidence type="ECO:0000259" key="6">
    <source>
        <dbReference type="Pfam" id="PF13407"/>
    </source>
</evidence>
<evidence type="ECO:0000313" key="7">
    <source>
        <dbReference type="EMBL" id="RGV78382.1"/>
    </source>
</evidence>
<evidence type="ECO:0000256" key="2">
    <source>
        <dbReference type="ARBA" id="ARBA00007639"/>
    </source>
</evidence>
<accession>A0A412ZDX2</accession>
<dbReference type="GO" id="GO:0030246">
    <property type="term" value="F:carbohydrate binding"/>
    <property type="evidence" value="ECO:0007669"/>
    <property type="project" value="UniProtKB-ARBA"/>
</dbReference>
<comment type="caution">
    <text evidence="7">The sequence shown here is derived from an EMBL/GenBank/DDBJ whole genome shotgun (WGS) entry which is preliminary data.</text>
</comment>
<evidence type="ECO:0000256" key="4">
    <source>
        <dbReference type="SAM" id="MobiDB-lite"/>
    </source>
</evidence>
<dbReference type="SUPFAM" id="SSF53822">
    <property type="entry name" value="Periplasmic binding protein-like I"/>
    <property type="match status" value="1"/>
</dbReference>
<dbReference type="GO" id="GO:0030313">
    <property type="term" value="C:cell envelope"/>
    <property type="evidence" value="ECO:0007669"/>
    <property type="project" value="UniProtKB-SubCell"/>
</dbReference>
<dbReference type="Gene3D" id="3.40.50.2300">
    <property type="match status" value="2"/>
</dbReference>
<dbReference type="PANTHER" id="PTHR46847">
    <property type="entry name" value="D-ALLOSE-BINDING PERIPLASMIC PROTEIN-RELATED"/>
    <property type="match status" value="1"/>
</dbReference>
<feature type="compositionally biased region" description="Basic and acidic residues" evidence="4">
    <location>
        <begin position="37"/>
        <end position="55"/>
    </location>
</feature>
<dbReference type="Proteomes" id="UP000284543">
    <property type="component" value="Unassembled WGS sequence"/>
</dbReference>
<feature type="chain" id="PRO_5039048592" evidence="5">
    <location>
        <begin position="21"/>
        <end position="351"/>
    </location>
</feature>
<proteinExistence type="inferred from homology"/>
<dbReference type="InterPro" id="IPR028082">
    <property type="entry name" value="Peripla_BP_I"/>
</dbReference>